<keyword evidence="5" id="KW-0862">Zinc</keyword>
<dbReference type="FunFam" id="3.30.160.60:FF:002287">
    <property type="entry name" value="Uncharacterized protein"/>
    <property type="match status" value="1"/>
</dbReference>
<evidence type="ECO:0000256" key="1">
    <source>
        <dbReference type="ARBA" id="ARBA00004123"/>
    </source>
</evidence>
<evidence type="ECO:0000256" key="7">
    <source>
        <dbReference type="ARBA" id="ARBA00023125"/>
    </source>
</evidence>
<dbReference type="PROSITE" id="PS00028">
    <property type="entry name" value="ZINC_FINGER_C2H2_1"/>
    <property type="match status" value="1"/>
</dbReference>
<dbReference type="EMBL" id="JAXCGZ010002021">
    <property type="protein sequence ID" value="KAK7084645.1"/>
    <property type="molecule type" value="Genomic_DNA"/>
</dbReference>
<dbReference type="PANTHER" id="PTHR24404">
    <property type="entry name" value="ZINC FINGER PROTEIN"/>
    <property type="match status" value="1"/>
</dbReference>
<accession>A0AAN8XHN2</accession>
<dbReference type="SMART" id="SM00355">
    <property type="entry name" value="ZnF_C2H2"/>
    <property type="match status" value="3"/>
</dbReference>
<dbReference type="InterPro" id="IPR050589">
    <property type="entry name" value="Ikaros_C2H2-ZF"/>
</dbReference>
<sequence length="168" mass="19099">MPLNTSCYAVFPFAIFLFLQRNIIEAPRISYRISAISSWHADASTWFSSWFGSKAGGEDGEDKVSESAVKSTTLLSSSGKNYSCPDCQKDFLTRWELERHHRTHTGEKPYPCPVCPYRASQKNSLSIHMRTHSGEKPYGCHLCPYRATQKIHLQNHIRTHSSDKGMTK</sequence>
<keyword evidence="9" id="KW-0539">Nucleus</keyword>
<keyword evidence="13" id="KW-1185">Reference proteome</keyword>
<keyword evidence="4 10" id="KW-0863">Zinc-finger</keyword>
<reference evidence="12 13" key="1">
    <citation type="submission" date="2023-11" db="EMBL/GenBank/DDBJ databases">
        <title>Halocaridina rubra genome assembly.</title>
        <authorList>
            <person name="Smith C."/>
        </authorList>
    </citation>
    <scope>NUCLEOTIDE SEQUENCE [LARGE SCALE GENOMIC DNA]</scope>
    <source>
        <strain evidence="12">EP-1</strain>
        <tissue evidence="12">Whole</tissue>
    </source>
</reference>
<keyword evidence="3" id="KW-0677">Repeat</keyword>
<keyword evidence="6" id="KW-0805">Transcription regulation</keyword>
<dbReference type="AlphaFoldDB" id="A0AAN8XHN2"/>
<dbReference type="Gene3D" id="3.30.160.60">
    <property type="entry name" value="Classic Zinc Finger"/>
    <property type="match status" value="3"/>
</dbReference>
<dbReference type="Proteomes" id="UP001381693">
    <property type="component" value="Unassembled WGS sequence"/>
</dbReference>
<dbReference type="PROSITE" id="PS50157">
    <property type="entry name" value="ZINC_FINGER_C2H2_2"/>
    <property type="match status" value="3"/>
</dbReference>
<proteinExistence type="predicted"/>
<dbReference type="GO" id="GO:0003700">
    <property type="term" value="F:DNA-binding transcription factor activity"/>
    <property type="evidence" value="ECO:0007669"/>
    <property type="project" value="TreeGrafter"/>
</dbReference>
<feature type="domain" description="C2H2-type" evidence="11">
    <location>
        <begin position="110"/>
        <end position="137"/>
    </location>
</feature>
<dbReference type="InterPro" id="IPR036236">
    <property type="entry name" value="Znf_C2H2_sf"/>
</dbReference>
<evidence type="ECO:0000256" key="4">
    <source>
        <dbReference type="ARBA" id="ARBA00022771"/>
    </source>
</evidence>
<evidence type="ECO:0000256" key="2">
    <source>
        <dbReference type="ARBA" id="ARBA00022723"/>
    </source>
</evidence>
<dbReference type="InterPro" id="IPR013087">
    <property type="entry name" value="Znf_C2H2_type"/>
</dbReference>
<organism evidence="12 13">
    <name type="scientific">Halocaridina rubra</name>
    <name type="common">Hawaiian red shrimp</name>
    <dbReference type="NCBI Taxonomy" id="373956"/>
    <lineage>
        <taxon>Eukaryota</taxon>
        <taxon>Metazoa</taxon>
        <taxon>Ecdysozoa</taxon>
        <taxon>Arthropoda</taxon>
        <taxon>Crustacea</taxon>
        <taxon>Multicrustacea</taxon>
        <taxon>Malacostraca</taxon>
        <taxon>Eumalacostraca</taxon>
        <taxon>Eucarida</taxon>
        <taxon>Decapoda</taxon>
        <taxon>Pleocyemata</taxon>
        <taxon>Caridea</taxon>
        <taxon>Atyoidea</taxon>
        <taxon>Atyidae</taxon>
        <taxon>Halocaridina</taxon>
    </lineage>
</organism>
<dbReference type="PANTHER" id="PTHR24404:SF114">
    <property type="entry name" value="KLUMPFUSS, ISOFORM B-RELATED"/>
    <property type="match status" value="1"/>
</dbReference>
<name>A0AAN8XHN2_HALRR</name>
<dbReference type="FunFam" id="3.30.160.60:FF:000286">
    <property type="entry name" value="Zinc finger protein 770"/>
    <property type="match status" value="1"/>
</dbReference>
<evidence type="ECO:0000256" key="5">
    <source>
        <dbReference type="ARBA" id="ARBA00022833"/>
    </source>
</evidence>
<evidence type="ECO:0000313" key="12">
    <source>
        <dbReference type="EMBL" id="KAK7084645.1"/>
    </source>
</evidence>
<dbReference type="GO" id="GO:0005634">
    <property type="term" value="C:nucleus"/>
    <property type="evidence" value="ECO:0007669"/>
    <property type="project" value="UniProtKB-SubCell"/>
</dbReference>
<feature type="domain" description="C2H2-type" evidence="11">
    <location>
        <begin position="138"/>
        <end position="165"/>
    </location>
</feature>
<dbReference type="GO" id="GO:0008270">
    <property type="term" value="F:zinc ion binding"/>
    <property type="evidence" value="ECO:0007669"/>
    <property type="project" value="UniProtKB-KW"/>
</dbReference>
<evidence type="ECO:0000256" key="8">
    <source>
        <dbReference type="ARBA" id="ARBA00023163"/>
    </source>
</evidence>
<keyword evidence="7" id="KW-0238">DNA-binding</keyword>
<comment type="subcellular location">
    <subcellularLocation>
        <location evidence="1">Nucleus</location>
    </subcellularLocation>
</comment>
<evidence type="ECO:0000256" key="10">
    <source>
        <dbReference type="PROSITE-ProRule" id="PRU00042"/>
    </source>
</evidence>
<evidence type="ECO:0000256" key="6">
    <source>
        <dbReference type="ARBA" id="ARBA00023015"/>
    </source>
</evidence>
<protein>
    <recommendedName>
        <fullName evidence="11">C2H2-type domain-containing protein</fullName>
    </recommendedName>
</protein>
<dbReference type="GO" id="GO:0006357">
    <property type="term" value="P:regulation of transcription by RNA polymerase II"/>
    <property type="evidence" value="ECO:0007669"/>
    <property type="project" value="TreeGrafter"/>
</dbReference>
<dbReference type="GO" id="GO:0000978">
    <property type="term" value="F:RNA polymerase II cis-regulatory region sequence-specific DNA binding"/>
    <property type="evidence" value="ECO:0007669"/>
    <property type="project" value="TreeGrafter"/>
</dbReference>
<keyword evidence="2" id="KW-0479">Metal-binding</keyword>
<evidence type="ECO:0000313" key="13">
    <source>
        <dbReference type="Proteomes" id="UP001381693"/>
    </source>
</evidence>
<dbReference type="Pfam" id="PF00096">
    <property type="entry name" value="zf-C2H2"/>
    <property type="match status" value="3"/>
</dbReference>
<gene>
    <name evidence="12" type="ORF">SK128_005433</name>
</gene>
<evidence type="ECO:0000256" key="3">
    <source>
        <dbReference type="ARBA" id="ARBA00022737"/>
    </source>
</evidence>
<evidence type="ECO:0000256" key="9">
    <source>
        <dbReference type="ARBA" id="ARBA00023242"/>
    </source>
</evidence>
<comment type="caution">
    <text evidence="12">The sequence shown here is derived from an EMBL/GenBank/DDBJ whole genome shotgun (WGS) entry which is preliminary data.</text>
</comment>
<evidence type="ECO:0000259" key="11">
    <source>
        <dbReference type="PROSITE" id="PS50157"/>
    </source>
</evidence>
<dbReference type="SUPFAM" id="SSF57667">
    <property type="entry name" value="beta-beta-alpha zinc fingers"/>
    <property type="match status" value="2"/>
</dbReference>
<dbReference type="FunFam" id="3.30.160.60:FF:000448">
    <property type="entry name" value="RE1-silencing transcription factor A"/>
    <property type="match status" value="1"/>
</dbReference>
<feature type="domain" description="C2H2-type" evidence="11">
    <location>
        <begin position="82"/>
        <end position="109"/>
    </location>
</feature>
<keyword evidence="8" id="KW-0804">Transcription</keyword>